<dbReference type="Gene3D" id="2.80.10.50">
    <property type="match status" value="1"/>
</dbReference>
<name>A0A060CDS5_9ACTN</name>
<dbReference type="SUPFAM" id="SSF50370">
    <property type="entry name" value="Ricin B-like lectins"/>
    <property type="match status" value="1"/>
</dbReference>
<dbReference type="EMBL" id="KF127461">
    <property type="protein sequence ID" value="AIA94818.1"/>
    <property type="molecule type" value="Genomic_DNA"/>
</dbReference>
<sequence length="109" mass="11673">NSGSGLCIDNPNDGSVNDTQIRVWACNNANAQKVEWTQNGELIFRPSSGGVKCIDNQNGSSANKNKIIIYDCNGTNAQKWYITDDYKIVNVGTGKCLDNPGNSTTQGTG</sequence>
<dbReference type="PROSITE" id="PS50231">
    <property type="entry name" value="RICIN_B_LECTIN"/>
    <property type="match status" value="1"/>
</dbReference>
<dbReference type="AlphaFoldDB" id="A0A060CDS5"/>
<organism evidence="2">
    <name type="scientific">uncultured Catenulispora sp</name>
    <dbReference type="NCBI Taxonomy" id="487357"/>
    <lineage>
        <taxon>Bacteria</taxon>
        <taxon>Bacillati</taxon>
        <taxon>Actinomycetota</taxon>
        <taxon>Actinomycetes</taxon>
        <taxon>Catenulisporales</taxon>
        <taxon>Catenulisporaceae</taxon>
        <taxon>Catenulispora</taxon>
        <taxon>environmental samples</taxon>
    </lineage>
</organism>
<feature type="non-terminal residue" evidence="2">
    <location>
        <position position="1"/>
    </location>
</feature>
<evidence type="ECO:0000313" key="2">
    <source>
        <dbReference type="EMBL" id="AIA94818.1"/>
    </source>
</evidence>
<feature type="domain" description="Ricin B lectin" evidence="1">
    <location>
        <begin position="2"/>
        <end position="105"/>
    </location>
</feature>
<dbReference type="Pfam" id="PF00652">
    <property type="entry name" value="Ricin_B_lectin"/>
    <property type="match status" value="1"/>
</dbReference>
<proteinExistence type="predicted"/>
<protein>
    <submittedName>
        <fullName evidence="2">Ricin_B_lectin</fullName>
    </submittedName>
</protein>
<reference evidence="2" key="1">
    <citation type="journal article" date="2013" name="Environ. Microbiol.">
        <title>Seasonally variable intestinal metagenomes of the red palm weevil (Rhynchophorus ferrugineus).</title>
        <authorList>
            <person name="Jia S."/>
            <person name="Zhang X."/>
            <person name="Zhang G."/>
            <person name="Yin A."/>
            <person name="Zhang S."/>
            <person name="Li F."/>
            <person name="Wang L."/>
            <person name="Zhao D."/>
            <person name="Yun Q."/>
            <person name="Tala"/>
            <person name="Wang J."/>
            <person name="Sun G."/>
            <person name="Baabdullah M."/>
            <person name="Yu X."/>
            <person name="Hu S."/>
            <person name="Al-Mssallem I.S."/>
            <person name="Yu J."/>
        </authorList>
    </citation>
    <scope>NUCLEOTIDE SEQUENCE</scope>
</reference>
<dbReference type="InterPro" id="IPR000772">
    <property type="entry name" value="Ricin_B_lectin"/>
</dbReference>
<accession>A0A060CDS5</accession>
<evidence type="ECO:0000259" key="1">
    <source>
        <dbReference type="Pfam" id="PF00652"/>
    </source>
</evidence>
<dbReference type="InterPro" id="IPR035992">
    <property type="entry name" value="Ricin_B-like_lectins"/>
</dbReference>